<dbReference type="InterPro" id="IPR037118">
    <property type="entry name" value="Val-tRNA_synth_C_sf"/>
</dbReference>
<evidence type="ECO:0000256" key="12">
    <source>
        <dbReference type="ARBA" id="ARBA00029936"/>
    </source>
</evidence>
<dbReference type="SUPFAM" id="SSF47323">
    <property type="entry name" value="Anticodon-binding domain of a subclass of class I aminoacyl-tRNA synthetases"/>
    <property type="match status" value="1"/>
</dbReference>
<keyword evidence="10 15" id="KW-0030">Aminoacyl-tRNA synthetase</keyword>
<comment type="caution">
    <text evidence="18">The sequence shown here is derived from an EMBL/GenBank/DDBJ whole genome shotgun (WGS) entry which is preliminary data.</text>
</comment>
<dbReference type="GO" id="GO:0005739">
    <property type="term" value="C:mitochondrion"/>
    <property type="evidence" value="ECO:0007669"/>
    <property type="project" value="UniProtKB-SubCell"/>
</dbReference>
<evidence type="ECO:0000256" key="11">
    <source>
        <dbReference type="ARBA" id="ARBA00024407"/>
    </source>
</evidence>
<evidence type="ECO:0000256" key="2">
    <source>
        <dbReference type="ARBA" id="ARBA00004496"/>
    </source>
</evidence>
<protein>
    <recommendedName>
        <fullName evidence="11">Valine--tRNA ligase</fullName>
        <ecNumber evidence="4">6.1.1.9</ecNumber>
    </recommendedName>
    <alternativeName>
        <fullName evidence="13">Valine--tRNA ligase, mitochondrial</fullName>
    </alternativeName>
    <alternativeName>
        <fullName evidence="12">Valyl-tRNA synthetase</fullName>
    </alternativeName>
</protein>
<evidence type="ECO:0000256" key="15">
    <source>
        <dbReference type="RuleBase" id="RU363035"/>
    </source>
</evidence>
<dbReference type="GO" id="GO:0006412">
    <property type="term" value="P:translation"/>
    <property type="evidence" value="ECO:0007669"/>
    <property type="project" value="UniProtKB-KW"/>
</dbReference>
<dbReference type="Pfam" id="PF00133">
    <property type="entry name" value="tRNA-synt_1"/>
    <property type="match status" value="1"/>
</dbReference>
<keyword evidence="5" id="KW-0963">Cytoplasm</keyword>
<dbReference type="CDD" id="cd07962">
    <property type="entry name" value="Anticodon_Ia_Val"/>
    <property type="match status" value="1"/>
</dbReference>
<reference evidence="18 19" key="1">
    <citation type="submission" date="2024-11" db="EMBL/GenBank/DDBJ databases">
        <title>Adaptive evolution of stress response genes in parasites aligns with host niche diversity.</title>
        <authorList>
            <person name="Hahn C."/>
            <person name="Resl P."/>
        </authorList>
    </citation>
    <scope>NUCLEOTIDE SEQUENCE [LARGE SCALE GENOMIC DNA]</scope>
    <source>
        <strain evidence="18">EGGRZ-B1_66</strain>
        <tissue evidence="18">Body</tissue>
    </source>
</reference>
<dbReference type="FunFam" id="3.40.50.620:FF:000020">
    <property type="entry name" value="Valine--tRNA ligase, mitochondrial"/>
    <property type="match status" value="1"/>
</dbReference>
<evidence type="ECO:0000256" key="7">
    <source>
        <dbReference type="ARBA" id="ARBA00022741"/>
    </source>
</evidence>
<keyword evidence="8 15" id="KW-0067">ATP-binding</keyword>
<dbReference type="Pfam" id="PF08264">
    <property type="entry name" value="Anticodon_1"/>
    <property type="match status" value="1"/>
</dbReference>
<dbReference type="InterPro" id="IPR033705">
    <property type="entry name" value="Anticodon_Ia_Val"/>
</dbReference>
<organism evidence="18 19">
    <name type="scientific">Cichlidogyrus casuarinus</name>
    <dbReference type="NCBI Taxonomy" id="1844966"/>
    <lineage>
        <taxon>Eukaryota</taxon>
        <taxon>Metazoa</taxon>
        <taxon>Spiralia</taxon>
        <taxon>Lophotrochozoa</taxon>
        <taxon>Platyhelminthes</taxon>
        <taxon>Monogenea</taxon>
        <taxon>Monopisthocotylea</taxon>
        <taxon>Dactylogyridea</taxon>
        <taxon>Ancyrocephalidae</taxon>
        <taxon>Cichlidogyrus</taxon>
    </lineage>
</organism>
<evidence type="ECO:0000256" key="10">
    <source>
        <dbReference type="ARBA" id="ARBA00023146"/>
    </source>
</evidence>
<dbReference type="InterPro" id="IPR013155">
    <property type="entry name" value="M/V/L/I-tRNA-synth_anticd-bd"/>
</dbReference>
<gene>
    <name evidence="18" type="ORF">Ciccas_005688</name>
</gene>
<dbReference type="PROSITE" id="PS00178">
    <property type="entry name" value="AA_TRNA_LIGASE_I"/>
    <property type="match status" value="1"/>
</dbReference>
<dbReference type="FunFam" id="3.40.50.620:FF:000078">
    <property type="entry name" value="Valine--tRNA ligase, mitochondrial"/>
    <property type="match status" value="1"/>
</dbReference>
<proteinExistence type="inferred from homology"/>
<dbReference type="Gene3D" id="1.10.287.380">
    <property type="entry name" value="Valyl-tRNA synthetase, C-terminal domain"/>
    <property type="match status" value="1"/>
</dbReference>
<dbReference type="InterPro" id="IPR002300">
    <property type="entry name" value="aa-tRNA-synth_Ia"/>
</dbReference>
<accession>A0ABD2Q7Z4</accession>
<dbReference type="GO" id="GO:0005524">
    <property type="term" value="F:ATP binding"/>
    <property type="evidence" value="ECO:0007669"/>
    <property type="project" value="UniProtKB-KW"/>
</dbReference>
<dbReference type="InterPro" id="IPR009008">
    <property type="entry name" value="Val/Leu/Ile-tRNA-synth_edit"/>
</dbReference>
<dbReference type="InterPro" id="IPR014729">
    <property type="entry name" value="Rossmann-like_a/b/a_fold"/>
</dbReference>
<evidence type="ECO:0000256" key="14">
    <source>
        <dbReference type="ARBA" id="ARBA00047552"/>
    </source>
</evidence>
<keyword evidence="9 15" id="KW-0648">Protein biosynthesis</keyword>
<name>A0ABD2Q7Z4_9PLAT</name>
<evidence type="ECO:0000313" key="19">
    <source>
        <dbReference type="Proteomes" id="UP001626550"/>
    </source>
</evidence>
<evidence type="ECO:0000256" key="4">
    <source>
        <dbReference type="ARBA" id="ARBA00013169"/>
    </source>
</evidence>
<evidence type="ECO:0000256" key="13">
    <source>
        <dbReference type="ARBA" id="ARBA00040837"/>
    </source>
</evidence>
<dbReference type="Gene3D" id="3.40.50.620">
    <property type="entry name" value="HUPs"/>
    <property type="match status" value="2"/>
</dbReference>
<evidence type="ECO:0000259" key="17">
    <source>
        <dbReference type="Pfam" id="PF08264"/>
    </source>
</evidence>
<evidence type="ECO:0000256" key="1">
    <source>
        <dbReference type="ARBA" id="ARBA00004173"/>
    </source>
</evidence>
<dbReference type="FunFam" id="3.90.740.10:FF:000005">
    <property type="entry name" value="Valine--tRNA ligase, mitochondrial"/>
    <property type="match status" value="1"/>
</dbReference>
<evidence type="ECO:0000259" key="16">
    <source>
        <dbReference type="Pfam" id="PF00133"/>
    </source>
</evidence>
<dbReference type="NCBIfam" id="NF004349">
    <property type="entry name" value="PRK05729.1"/>
    <property type="match status" value="1"/>
</dbReference>
<comment type="catalytic activity">
    <reaction evidence="14">
        <text>tRNA(Val) + L-valine + ATP = L-valyl-tRNA(Val) + AMP + diphosphate</text>
        <dbReference type="Rhea" id="RHEA:10704"/>
        <dbReference type="Rhea" id="RHEA-COMP:9672"/>
        <dbReference type="Rhea" id="RHEA-COMP:9708"/>
        <dbReference type="ChEBI" id="CHEBI:30616"/>
        <dbReference type="ChEBI" id="CHEBI:33019"/>
        <dbReference type="ChEBI" id="CHEBI:57762"/>
        <dbReference type="ChEBI" id="CHEBI:78442"/>
        <dbReference type="ChEBI" id="CHEBI:78537"/>
        <dbReference type="ChEBI" id="CHEBI:456215"/>
        <dbReference type="EC" id="6.1.1.9"/>
    </reaction>
</comment>
<dbReference type="Gene3D" id="1.10.730.10">
    <property type="entry name" value="Isoleucyl-tRNA Synthetase, Domain 1"/>
    <property type="match status" value="1"/>
</dbReference>
<evidence type="ECO:0000256" key="3">
    <source>
        <dbReference type="ARBA" id="ARBA00005594"/>
    </source>
</evidence>
<dbReference type="PANTHER" id="PTHR11946">
    <property type="entry name" value="VALYL-TRNA SYNTHETASES"/>
    <property type="match status" value="1"/>
</dbReference>
<evidence type="ECO:0000313" key="18">
    <source>
        <dbReference type="EMBL" id="KAL3315679.1"/>
    </source>
</evidence>
<keyword evidence="19" id="KW-1185">Reference proteome</keyword>
<dbReference type="FunFam" id="1.10.730.10:FF:000009">
    <property type="entry name" value="Valine--tRNA ligase, mitochondrial"/>
    <property type="match status" value="1"/>
</dbReference>
<dbReference type="AlphaFoldDB" id="A0ABD2Q7Z4"/>
<comment type="subcellular location">
    <subcellularLocation>
        <location evidence="2">Cytoplasm</location>
    </subcellularLocation>
    <subcellularLocation>
        <location evidence="1">Mitochondrion</location>
    </subcellularLocation>
</comment>
<keyword evidence="6 15" id="KW-0436">Ligase</keyword>
<dbReference type="Gene3D" id="3.90.740.10">
    <property type="entry name" value="Valyl/Leucyl/Isoleucyl-tRNA synthetase, editing domain"/>
    <property type="match status" value="1"/>
</dbReference>
<sequence>MSEPGDDKKTKNQLKNEAKKAAKLEKFNLKKEKIGESFGQVNTLKKVSEKVTLKKESVNVEAKADETGKKIVNRDVMPDAYSPKYVEKYWYSWWEKSGFFKPEYHSKLKFPKSNEKFVMVIPPPNVTGTLHLGHALTNSVEDAITRWHRMRGEKTLWLPGCDHAGIATQVVVEKKLMRTQQKSRHDLGREAFVNEVWKWKEEKGHEIYNQLRLLGSSCDWDRQRFTMDPDMTRAVIEAFVQLYDRGLIYRSVRLVNWSCALKSAISDIEVDKMTIEGRTPVHVPGFKKAVDFGIITSFAYPLEDESLGEIVVATTRIETMLGDSGIAVHPQDERFTKYVGKYAKHPFIEDRKIIIVADEMVDRDFGTGAVKLTPAHDQNDWEAGQRHNLPVINILNDDGTLNDKAGPRFAGMHRFEARTAVRKALEELKLLRGDQDNPMVVPLCSRTKDVIEPMLKPQWYLKCQGMADRATKAVADGELEIVPDLHVRTWNSWLSDCHDWCISRQLWWGHRIPVYLVGVKDKSGVVNMKDATDSNNWIAARSQEEALDRASKKLGQPVSEFVVSQDEDVLDTWFSSQLFPFASFGWPDLSSSDLAQFFPGTLLETGHDIIFFWVARMVMISLELCDKLPFKTVYLHAMVRDAHGKKMSKSLGNAIDPLDVMWGISLPDLQAKLETGNLDPKELKRARDAQQKDFPDGIPECGADALRFALCAYTAQGRNINLDILRVQGYRHFCNKLWNACKFVLFHALGSTYVPPASFHSLLNEPKSDYAKLAAMDKWILLCLANVVRKCDLAFKSYNFPDATTALYDFWLYQLCDIYLEYAKSKKDTAREVTDSNVAHILYTCLELGLRLMHPFMPFVTEELFQHLPARPSDAHPESICVSQYPIPEQLSSWTNEASTIQSDFQMCYDIVRYLRSIFAQYNLTKQTKTQKPFVQLAFSCERLLSRCSSSGLIVDCVENLGKVQVVLTTSDKSAIDQQGCLHSTIFQTSGPEANTAGGEHCLVYIRIAELIDLKQELTKNQNRISNTEKSIQALGTKIAHPNYESKVPLETRELNAAKMKELEVELQHLMEMDENLKSMLGTDKLTNLSVEQRCNAVQWSNWVQQVVNTKDTAHLASKLNWLAKNYAQLAPVLEYLPELRQTLLQLAQTKTFASSKSLEQLLKS</sequence>
<dbReference type="HAMAP" id="MF_02004">
    <property type="entry name" value="Val_tRNA_synth_type1"/>
    <property type="match status" value="1"/>
</dbReference>
<evidence type="ECO:0000256" key="9">
    <source>
        <dbReference type="ARBA" id="ARBA00022917"/>
    </source>
</evidence>
<evidence type="ECO:0000256" key="5">
    <source>
        <dbReference type="ARBA" id="ARBA00022490"/>
    </source>
</evidence>
<dbReference type="InterPro" id="IPR001412">
    <property type="entry name" value="aa-tRNA-synth_I_CS"/>
</dbReference>
<dbReference type="PRINTS" id="PR00986">
    <property type="entry name" value="TRNASYNTHVAL"/>
</dbReference>
<evidence type="ECO:0000256" key="8">
    <source>
        <dbReference type="ARBA" id="ARBA00022840"/>
    </source>
</evidence>
<keyword evidence="7 15" id="KW-0547">Nucleotide-binding</keyword>
<dbReference type="EC" id="6.1.1.9" evidence="4"/>
<dbReference type="InterPro" id="IPR009080">
    <property type="entry name" value="tRNAsynth_Ia_anticodon-bd"/>
</dbReference>
<evidence type="ECO:0000256" key="6">
    <source>
        <dbReference type="ARBA" id="ARBA00022598"/>
    </source>
</evidence>
<dbReference type="EMBL" id="JBJKFK010000689">
    <property type="protein sequence ID" value="KAL3315679.1"/>
    <property type="molecule type" value="Genomic_DNA"/>
</dbReference>
<dbReference type="GO" id="GO:0004832">
    <property type="term" value="F:valine-tRNA ligase activity"/>
    <property type="evidence" value="ECO:0007669"/>
    <property type="project" value="UniProtKB-EC"/>
</dbReference>
<dbReference type="CDD" id="cd00817">
    <property type="entry name" value="ValRS_core"/>
    <property type="match status" value="1"/>
</dbReference>
<dbReference type="InterPro" id="IPR002303">
    <property type="entry name" value="Valyl-tRNA_ligase"/>
</dbReference>
<dbReference type="NCBIfam" id="TIGR00422">
    <property type="entry name" value="valS"/>
    <property type="match status" value="1"/>
</dbReference>
<comment type="similarity">
    <text evidence="3 15">Belongs to the class-I aminoacyl-tRNA synthetase family.</text>
</comment>
<dbReference type="SUPFAM" id="SSF50677">
    <property type="entry name" value="ValRS/IleRS/LeuRS editing domain"/>
    <property type="match status" value="1"/>
</dbReference>
<feature type="domain" description="Aminoacyl-tRNA synthetase class Ia" evidence="16">
    <location>
        <begin position="90"/>
        <end position="723"/>
    </location>
</feature>
<dbReference type="PANTHER" id="PTHR11946:SF109">
    <property type="entry name" value="VALINE--TRNA LIGASE"/>
    <property type="match status" value="1"/>
</dbReference>
<feature type="domain" description="Methionyl/Valyl/Leucyl/Isoleucyl-tRNA synthetase anticodon-binding" evidence="17">
    <location>
        <begin position="777"/>
        <end position="931"/>
    </location>
</feature>
<dbReference type="SUPFAM" id="SSF52374">
    <property type="entry name" value="Nucleotidylyl transferase"/>
    <property type="match status" value="1"/>
</dbReference>
<dbReference type="Proteomes" id="UP001626550">
    <property type="component" value="Unassembled WGS sequence"/>
</dbReference>